<dbReference type="AlphaFoldDB" id="A0A1U7JD06"/>
<proteinExistence type="predicted"/>
<name>A0A1U7JD06_9HYPH</name>
<dbReference type="STRING" id="197461.A3843_18400"/>
<keyword evidence="3" id="KW-1185">Reference proteome</keyword>
<accession>A0A1U7JD06</accession>
<sequence>MRWAFPFALSVFGIGLLAWLALLATDTPEEPKEQAAVVYKPSRLPEPEPAAPSPPATSAVSAPIVDPASIRAITGNGISPPPPVTGPLKRIEPAEKKVEKQEVPEELTVFRPLVEDGATFLFKRQRYRLRHVSPLPVNETCESWLGGRWPCGMRARTALRAFVLQKAITCTQIESQDSGPSLATCHRGPIDVADWILENGWAHPTEDAPLALKTKAKAAKETRKGIWQTDRKPLATIETELQPSVTQDISSPRDDAILIETSPPTVWRQGDETALPSETLEME</sequence>
<protein>
    <recommendedName>
        <fullName evidence="4">TNase-like domain-containing protein</fullName>
    </recommendedName>
</protein>
<gene>
    <name evidence="2" type="ORF">A3843_18400</name>
</gene>
<dbReference type="EMBL" id="LVVZ01000041">
    <property type="protein sequence ID" value="OKL42619.1"/>
    <property type="molecule type" value="Genomic_DNA"/>
</dbReference>
<dbReference type="RefSeq" id="WP_028482656.1">
    <property type="nucleotide sequence ID" value="NZ_LVVZ01000041.1"/>
</dbReference>
<evidence type="ECO:0008006" key="4">
    <source>
        <dbReference type="Google" id="ProtNLM"/>
    </source>
</evidence>
<dbReference type="Gene3D" id="2.40.50.90">
    <property type="match status" value="1"/>
</dbReference>
<dbReference type="Proteomes" id="UP000185783">
    <property type="component" value="Unassembled WGS sequence"/>
</dbReference>
<reference evidence="2 3" key="1">
    <citation type="submission" date="2016-03" db="EMBL/GenBank/DDBJ databases">
        <title>Genome sequence of Nesiotobacter sp. nov., a moderately halophilic alphaproteobacterium isolated from the Yellow Sea, China.</title>
        <authorList>
            <person name="Zhang G."/>
            <person name="Zhang R."/>
        </authorList>
    </citation>
    <scope>NUCLEOTIDE SEQUENCE [LARGE SCALE GENOMIC DNA]</scope>
    <source>
        <strain evidence="2 3">WB1-6</strain>
    </source>
</reference>
<comment type="caution">
    <text evidence="2">The sequence shown here is derived from an EMBL/GenBank/DDBJ whole genome shotgun (WGS) entry which is preliminary data.</text>
</comment>
<feature type="region of interest" description="Disordered" evidence="1">
    <location>
        <begin position="260"/>
        <end position="283"/>
    </location>
</feature>
<organism evidence="2 3">
    <name type="scientific">Pseudovibrio exalbescens</name>
    <dbReference type="NCBI Taxonomy" id="197461"/>
    <lineage>
        <taxon>Bacteria</taxon>
        <taxon>Pseudomonadati</taxon>
        <taxon>Pseudomonadota</taxon>
        <taxon>Alphaproteobacteria</taxon>
        <taxon>Hyphomicrobiales</taxon>
        <taxon>Stappiaceae</taxon>
        <taxon>Pseudovibrio</taxon>
    </lineage>
</organism>
<dbReference type="SUPFAM" id="SSF50199">
    <property type="entry name" value="Staphylococcal nuclease"/>
    <property type="match status" value="1"/>
</dbReference>
<evidence type="ECO:0000313" key="2">
    <source>
        <dbReference type="EMBL" id="OKL42619.1"/>
    </source>
</evidence>
<dbReference type="InterPro" id="IPR035437">
    <property type="entry name" value="SNase_OB-fold_sf"/>
</dbReference>
<evidence type="ECO:0000256" key="1">
    <source>
        <dbReference type="SAM" id="MobiDB-lite"/>
    </source>
</evidence>
<evidence type="ECO:0000313" key="3">
    <source>
        <dbReference type="Proteomes" id="UP000185783"/>
    </source>
</evidence>